<keyword evidence="1" id="KW-0812">Transmembrane</keyword>
<reference evidence="3 4" key="2">
    <citation type="journal article" date="2024" name="Int. J. Syst. Evol. Microbiol.">
        <title>Promethearchaeum syntrophicum gen. nov., sp. nov., an anaerobic, obligately syntrophic archaeon, the first isolate of the lineage 'Asgard' archaea, and proposal of the new archaeal phylum Promethearchaeota phyl. nov. and kingdom Promethearchaeati regn. nov.</title>
        <authorList>
            <person name="Imachi H."/>
            <person name="Nobu M.K."/>
            <person name="Kato S."/>
            <person name="Takaki Y."/>
            <person name="Miyazaki M."/>
            <person name="Miyata M."/>
            <person name="Ogawara M."/>
            <person name="Saito Y."/>
            <person name="Sakai S."/>
            <person name="Tahara Y.O."/>
            <person name="Takano Y."/>
            <person name="Tasumi E."/>
            <person name="Uematsu K."/>
            <person name="Yoshimura T."/>
            <person name="Itoh T."/>
            <person name="Ohkuma M."/>
            <person name="Takai K."/>
        </authorList>
    </citation>
    <scope>NUCLEOTIDE SEQUENCE [LARGE SCALE GENOMIC DNA]</scope>
    <source>
        <strain evidence="3 4">MK-D1</strain>
    </source>
</reference>
<feature type="transmembrane region" description="Helical" evidence="1">
    <location>
        <begin position="219"/>
        <end position="236"/>
    </location>
</feature>
<dbReference type="Pfam" id="PF01757">
    <property type="entry name" value="Acyl_transf_3"/>
    <property type="match status" value="1"/>
</dbReference>
<keyword evidence="3" id="KW-0012">Acyltransferase</keyword>
<feature type="transmembrane region" description="Helical" evidence="1">
    <location>
        <begin position="248"/>
        <end position="266"/>
    </location>
</feature>
<feature type="transmembrane region" description="Helical" evidence="1">
    <location>
        <begin position="53"/>
        <end position="78"/>
    </location>
</feature>
<dbReference type="Proteomes" id="UP000321408">
    <property type="component" value="Chromosome"/>
</dbReference>
<name>A0A5B9DG35_9ARCH</name>
<feature type="transmembrane region" description="Helical" evidence="1">
    <location>
        <begin position="99"/>
        <end position="117"/>
    </location>
</feature>
<dbReference type="RefSeq" id="WP_162306855.1">
    <property type="nucleotide sequence ID" value="NZ_CP042905.2"/>
</dbReference>
<feature type="transmembrane region" description="Helical" evidence="1">
    <location>
        <begin position="194"/>
        <end position="213"/>
    </location>
</feature>
<dbReference type="InterPro" id="IPR002656">
    <property type="entry name" value="Acyl_transf_3_dom"/>
</dbReference>
<dbReference type="PANTHER" id="PTHR36927:SF3">
    <property type="entry name" value="GLUCANS BIOSYNTHESIS PROTEIN C"/>
    <property type="match status" value="1"/>
</dbReference>
<organism evidence="3 4">
    <name type="scientific">Promethearchaeum syntrophicum</name>
    <dbReference type="NCBI Taxonomy" id="2594042"/>
    <lineage>
        <taxon>Archaea</taxon>
        <taxon>Promethearchaeati</taxon>
        <taxon>Promethearchaeota</taxon>
        <taxon>Promethearchaeia</taxon>
        <taxon>Promethearchaeales</taxon>
        <taxon>Promethearchaeaceae</taxon>
        <taxon>Promethearchaeum</taxon>
    </lineage>
</organism>
<gene>
    <name evidence="3" type="ORF">DSAG12_03922</name>
</gene>
<dbReference type="GO" id="GO:0016747">
    <property type="term" value="F:acyltransferase activity, transferring groups other than amino-acyl groups"/>
    <property type="evidence" value="ECO:0007669"/>
    <property type="project" value="InterPro"/>
</dbReference>
<evidence type="ECO:0000313" key="3">
    <source>
        <dbReference type="EMBL" id="QEE18084.1"/>
    </source>
</evidence>
<sequence>MQVIDIDQKSSERRIYYLDWLRIYATLLLFIFHTARCFDVWEINYIENSELSSWITLIFVWVIDIFHMPLFFFIAGASSKLALQRISYVKYSKNRFNRLFIPFIFGLLIIVPPQPFLAAKYFTGYSGTIFDFYLTYFQTGFQDITGYRGTFTPAHLWFIIILFALSIISIPFFKMLNSPRGVKLIEKYFHNLNFIRIFIIPTIIIAISLISPRIVGKNIVYYFVIFLLGFLIIGNSQVEEFILQKRKIWLIISIIGLIFVTVYYAVRFYSDVNFGNFHILFSILDESITMWAIILVSLGYSNKYLNKSNKIHEYFTRASYPLYILHQTVIIVVAYFVVQWSVIYWVKFILIILLAFGGSMIIYELIRRIKVLNWAFGMKNVILKRKKKEED</sequence>
<evidence type="ECO:0000256" key="1">
    <source>
        <dbReference type="SAM" id="Phobius"/>
    </source>
</evidence>
<keyword evidence="1" id="KW-1133">Transmembrane helix</keyword>
<feature type="transmembrane region" description="Helical" evidence="1">
    <location>
        <begin position="278"/>
        <end position="300"/>
    </location>
</feature>
<reference evidence="3 4" key="1">
    <citation type="journal article" date="2020" name="Nature">
        <title>Isolation of an archaeon at the prokaryote-eukaryote interface.</title>
        <authorList>
            <person name="Imachi H."/>
            <person name="Nobu M.K."/>
            <person name="Nakahara N."/>
            <person name="Morono Y."/>
            <person name="Ogawara M."/>
            <person name="Takaki Y."/>
            <person name="Takano Y."/>
            <person name="Uematsu K."/>
            <person name="Ikuta T."/>
            <person name="Ito M."/>
            <person name="Matsui Y."/>
            <person name="Miyazaki M."/>
            <person name="Murata K."/>
            <person name="Saito Y."/>
            <person name="Sakai S."/>
            <person name="Song C."/>
            <person name="Tasumi E."/>
            <person name="Yamanaka Y."/>
            <person name="Yamaguchi T."/>
            <person name="Kamagata Y."/>
            <person name="Tamaki H."/>
            <person name="Takai K."/>
        </authorList>
    </citation>
    <scope>NUCLEOTIDE SEQUENCE [LARGE SCALE GENOMIC DNA]</scope>
    <source>
        <strain evidence="3 4">MK-D1</strain>
    </source>
</reference>
<proteinExistence type="predicted"/>
<dbReference type="AlphaFoldDB" id="A0A5B9DG35"/>
<dbReference type="KEGG" id="psyt:DSAG12_03922"/>
<dbReference type="InterPro" id="IPR050623">
    <property type="entry name" value="Glucan_succinyl_AcylTrfase"/>
</dbReference>
<dbReference type="GeneID" id="41331887"/>
<feature type="domain" description="Acyltransferase 3" evidence="2">
    <location>
        <begin position="15"/>
        <end position="363"/>
    </location>
</feature>
<keyword evidence="4" id="KW-1185">Reference proteome</keyword>
<evidence type="ECO:0000313" key="4">
    <source>
        <dbReference type="Proteomes" id="UP000321408"/>
    </source>
</evidence>
<dbReference type="PANTHER" id="PTHR36927">
    <property type="entry name" value="BLR4337 PROTEIN"/>
    <property type="match status" value="1"/>
</dbReference>
<feature type="transmembrane region" description="Helical" evidence="1">
    <location>
        <begin position="344"/>
        <end position="366"/>
    </location>
</feature>
<dbReference type="EMBL" id="CP042905">
    <property type="protein sequence ID" value="QEE18084.1"/>
    <property type="molecule type" value="Genomic_DNA"/>
</dbReference>
<feature type="transmembrane region" description="Helical" evidence="1">
    <location>
        <begin position="320"/>
        <end position="338"/>
    </location>
</feature>
<protein>
    <submittedName>
        <fullName evidence="3">Acyltransferase family protein</fullName>
    </submittedName>
</protein>
<keyword evidence="3" id="KW-0808">Transferase</keyword>
<feature type="transmembrane region" description="Helical" evidence="1">
    <location>
        <begin position="154"/>
        <end position="173"/>
    </location>
</feature>
<feature type="transmembrane region" description="Helical" evidence="1">
    <location>
        <begin position="21"/>
        <end position="41"/>
    </location>
</feature>
<dbReference type="OrthoDB" id="145722at2157"/>
<evidence type="ECO:0000259" key="2">
    <source>
        <dbReference type="Pfam" id="PF01757"/>
    </source>
</evidence>
<accession>A0A5B9DG35</accession>
<keyword evidence="1" id="KW-0472">Membrane</keyword>